<sequence length="143" mass="16683">MNCSTTVDVENRQFLIGNFGASVFITTYIGIYGMGIMVYFAWQFMSDSRESHENEIPGEFFPTLNHINERQGVYNQLSNENWVREIYKIYYADQPNNSALIEEKTNECYKKYSTKMQNLKSRHAYYIIETQKPPALTTISSSQ</sequence>
<evidence type="ECO:0000313" key="3">
    <source>
        <dbReference type="EMBL" id="CAF3341812.1"/>
    </source>
</evidence>
<dbReference type="EMBL" id="CAJNYU010000691">
    <property type="protein sequence ID" value="CAF3382761.1"/>
    <property type="molecule type" value="Genomic_DNA"/>
</dbReference>
<dbReference type="EMBL" id="CAJOBR010002183">
    <property type="protein sequence ID" value="CAF4662607.1"/>
    <property type="molecule type" value="Genomic_DNA"/>
</dbReference>
<dbReference type="EMBL" id="CAJOBQ010000298">
    <property type="protein sequence ID" value="CAF4320835.1"/>
    <property type="molecule type" value="Genomic_DNA"/>
</dbReference>
<evidence type="ECO:0000313" key="9">
    <source>
        <dbReference type="EMBL" id="CAF4532371.1"/>
    </source>
</evidence>
<dbReference type="EMBL" id="CAJNYV010000323">
    <property type="protein sequence ID" value="CAF3356649.1"/>
    <property type="molecule type" value="Genomic_DNA"/>
</dbReference>
<dbReference type="Proteomes" id="UP000663838">
    <property type="component" value="Unassembled WGS sequence"/>
</dbReference>
<accession>A0A817WL22</accession>
<keyword evidence="1" id="KW-1133">Transmembrane helix</keyword>
<dbReference type="EMBL" id="CAJOBS010000240">
    <property type="protein sequence ID" value="CAF4532371.1"/>
    <property type="molecule type" value="Genomic_DNA"/>
</dbReference>
<evidence type="ECO:0000313" key="4">
    <source>
        <dbReference type="EMBL" id="CAF3356649.1"/>
    </source>
</evidence>
<evidence type="ECO:0000313" key="5">
    <source>
        <dbReference type="EMBL" id="CAF3382761.1"/>
    </source>
</evidence>
<evidence type="ECO:0000313" key="8">
    <source>
        <dbReference type="EMBL" id="CAF4320835.1"/>
    </source>
</evidence>
<evidence type="ECO:0000313" key="10">
    <source>
        <dbReference type="EMBL" id="CAF4662607.1"/>
    </source>
</evidence>
<dbReference type="Proteomes" id="UP000663848">
    <property type="component" value="Unassembled WGS sequence"/>
</dbReference>
<keyword evidence="1" id="KW-0472">Membrane</keyword>
<dbReference type="EMBL" id="CAJNYT010003018">
    <property type="protein sequence ID" value="CAF3519503.1"/>
    <property type="molecule type" value="Genomic_DNA"/>
</dbReference>
<evidence type="ECO:0000313" key="2">
    <source>
        <dbReference type="EMBL" id="CAF3189840.1"/>
    </source>
</evidence>
<dbReference type="Proteomes" id="UP000663825">
    <property type="component" value="Unassembled WGS sequence"/>
</dbReference>
<evidence type="ECO:0000313" key="7">
    <source>
        <dbReference type="EMBL" id="CAF4104445.1"/>
    </source>
</evidence>
<dbReference type="AlphaFoldDB" id="A0A817WL22"/>
<name>A0A817WL22_9BILA</name>
<reference evidence="4" key="1">
    <citation type="submission" date="2021-02" db="EMBL/GenBank/DDBJ databases">
        <authorList>
            <person name="Nowell W R."/>
        </authorList>
    </citation>
    <scope>NUCLEOTIDE SEQUENCE</scope>
</reference>
<dbReference type="Proteomes" id="UP000663833">
    <property type="component" value="Unassembled WGS sequence"/>
</dbReference>
<dbReference type="Proteomes" id="UP000663869">
    <property type="component" value="Unassembled WGS sequence"/>
</dbReference>
<keyword evidence="1" id="KW-0812">Transmembrane</keyword>
<dbReference type="EMBL" id="CAJOBO010000030">
    <property type="protein sequence ID" value="CAF4104445.1"/>
    <property type="molecule type" value="Genomic_DNA"/>
</dbReference>
<dbReference type="Proteomes" id="UP000663865">
    <property type="component" value="Unassembled WGS sequence"/>
</dbReference>
<dbReference type="EMBL" id="CAJNXB010003848">
    <property type="protein sequence ID" value="CAF3341812.1"/>
    <property type="molecule type" value="Genomic_DNA"/>
</dbReference>
<proteinExistence type="predicted"/>
<dbReference type="Proteomes" id="UP000663872">
    <property type="component" value="Unassembled WGS sequence"/>
</dbReference>
<comment type="caution">
    <text evidence="4">The sequence shown here is derived from an EMBL/GenBank/DDBJ whole genome shotgun (WGS) entry which is preliminary data.</text>
</comment>
<evidence type="ECO:0000256" key="1">
    <source>
        <dbReference type="SAM" id="Phobius"/>
    </source>
</evidence>
<organism evidence="4 11">
    <name type="scientific">Rotaria socialis</name>
    <dbReference type="NCBI Taxonomy" id="392032"/>
    <lineage>
        <taxon>Eukaryota</taxon>
        <taxon>Metazoa</taxon>
        <taxon>Spiralia</taxon>
        <taxon>Gnathifera</taxon>
        <taxon>Rotifera</taxon>
        <taxon>Eurotatoria</taxon>
        <taxon>Bdelloidea</taxon>
        <taxon>Philodinida</taxon>
        <taxon>Philodinidae</taxon>
        <taxon>Rotaria</taxon>
    </lineage>
</organism>
<gene>
    <name evidence="5" type="ORF">FME351_LOCUS7400</name>
    <name evidence="6" type="ORF">GRG538_LOCUS18666</name>
    <name evidence="7" type="ORF">HFQ381_LOCUS1200</name>
    <name evidence="4" type="ORF">KIK155_LOCUS4093</name>
    <name evidence="2" type="ORF">LUA448_LOCUS1502</name>
    <name evidence="10" type="ORF">QYT958_LOCUS15575</name>
    <name evidence="3" type="ORF">TIS948_LOCUS22430</name>
    <name evidence="9" type="ORF">TOA249_LOCUS5819</name>
    <name evidence="8" type="ORF">TSG867_LOCUS7544</name>
</gene>
<feature type="transmembrane region" description="Helical" evidence="1">
    <location>
        <begin position="19"/>
        <end position="42"/>
    </location>
</feature>
<protein>
    <submittedName>
        <fullName evidence="4">Uncharacterized protein</fullName>
    </submittedName>
</protein>
<dbReference type="Proteomes" id="UP000663851">
    <property type="component" value="Unassembled WGS sequence"/>
</dbReference>
<evidence type="ECO:0000313" key="11">
    <source>
        <dbReference type="Proteomes" id="UP000663865"/>
    </source>
</evidence>
<dbReference type="OrthoDB" id="10009427at2759"/>
<dbReference type="EMBL" id="CAJNYD010000036">
    <property type="protein sequence ID" value="CAF3189840.1"/>
    <property type="molecule type" value="Genomic_DNA"/>
</dbReference>
<evidence type="ECO:0000313" key="6">
    <source>
        <dbReference type="EMBL" id="CAF3519503.1"/>
    </source>
</evidence>
<dbReference type="Proteomes" id="UP000663862">
    <property type="component" value="Unassembled WGS sequence"/>
</dbReference>